<feature type="region of interest" description="Disordered" evidence="1">
    <location>
        <begin position="180"/>
        <end position="211"/>
    </location>
</feature>
<protein>
    <submittedName>
        <fullName evidence="3">Uncharacterized protein</fullName>
    </submittedName>
</protein>
<dbReference type="EMBL" id="KZ678495">
    <property type="protein sequence ID" value="PSR81732.1"/>
    <property type="molecule type" value="Genomic_DNA"/>
</dbReference>
<dbReference type="OrthoDB" id="3692311at2759"/>
<keyword evidence="2" id="KW-0472">Membrane</keyword>
<organism evidence="3 4">
    <name type="scientific">Coniella lustricola</name>
    <dbReference type="NCBI Taxonomy" id="2025994"/>
    <lineage>
        <taxon>Eukaryota</taxon>
        <taxon>Fungi</taxon>
        <taxon>Dikarya</taxon>
        <taxon>Ascomycota</taxon>
        <taxon>Pezizomycotina</taxon>
        <taxon>Sordariomycetes</taxon>
        <taxon>Sordariomycetidae</taxon>
        <taxon>Diaporthales</taxon>
        <taxon>Schizoparmaceae</taxon>
        <taxon>Coniella</taxon>
    </lineage>
</organism>
<dbReference type="Proteomes" id="UP000241462">
    <property type="component" value="Unassembled WGS sequence"/>
</dbReference>
<evidence type="ECO:0000313" key="4">
    <source>
        <dbReference type="Proteomes" id="UP000241462"/>
    </source>
</evidence>
<feature type="region of interest" description="Disordered" evidence="1">
    <location>
        <begin position="316"/>
        <end position="336"/>
    </location>
</feature>
<accession>A0A2T3A2P9</accession>
<gene>
    <name evidence="3" type="ORF">BD289DRAFT_32640</name>
</gene>
<dbReference type="STRING" id="2025994.A0A2T3A2P9"/>
<feature type="compositionally biased region" description="Basic and acidic residues" evidence="1">
    <location>
        <begin position="327"/>
        <end position="336"/>
    </location>
</feature>
<dbReference type="InParanoid" id="A0A2T3A2P9"/>
<sequence length="347" mass="36497">MSVSSLGLTCPDGGHFYVCQGNTTQFLGCCAVDPCAAGTGSCPQASLRNTSYTSDDYESIPAQACVASSSSSSSSSSLPLWYTCADTTPPFLGCCEGENPCVTGGCGGRNGTLTAARLSDNVTDALPFMTVTSSSGQGDKMVMLSTRATVGIAVGSALGALALGVILFLVYRRRERKKQAEEQQKATAGPNRMPTVYDMGTPYQDSTGFPSPPFPYTGGYTYGEDKIASLPSTPGRGPVSSPPLHQRATSLAPSYLSAASTSVTDRPLHNYSPSLPSTESLGGLYVMQAQQRDTRRTQQFLNPVSEMDSAEIARPVSELPGSISHVGAEEEHTYGRGYKAVRERGDL</sequence>
<name>A0A2T3A2P9_9PEZI</name>
<dbReference type="AlphaFoldDB" id="A0A2T3A2P9"/>
<evidence type="ECO:0000256" key="2">
    <source>
        <dbReference type="SAM" id="Phobius"/>
    </source>
</evidence>
<dbReference type="CDD" id="cd12087">
    <property type="entry name" value="TM_EGFR-like"/>
    <property type="match status" value="1"/>
</dbReference>
<feature type="transmembrane region" description="Helical" evidence="2">
    <location>
        <begin position="150"/>
        <end position="171"/>
    </location>
</feature>
<proteinExistence type="predicted"/>
<reference evidence="3 4" key="1">
    <citation type="journal article" date="2018" name="Mycol. Prog.">
        <title>Coniella lustricola, a new species from submerged detritus.</title>
        <authorList>
            <person name="Raudabaugh D.B."/>
            <person name="Iturriaga T."/>
            <person name="Carver A."/>
            <person name="Mondo S."/>
            <person name="Pangilinan J."/>
            <person name="Lipzen A."/>
            <person name="He G."/>
            <person name="Amirebrahimi M."/>
            <person name="Grigoriev I.V."/>
            <person name="Miller A.N."/>
        </authorList>
    </citation>
    <scope>NUCLEOTIDE SEQUENCE [LARGE SCALE GENOMIC DNA]</scope>
    <source>
        <strain evidence="3 4">B22-T-1</strain>
    </source>
</reference>
<evidence type="ECO:0000256" key="1">
    <source>
        <dbReference type="SAM" id="MobiDB-lite"/>
    </source>
</evidence>
<keyword evidence="2" id="KW-1133">Transmembrane helix</keyword>
<keyword evidence="2" id="KW-0812">Transmembrane</keyword>
<evidence type="ECO:0000313" key="3">
    <source>
        <dbReference type="EMBL" id="PSR81732.1"/>
    </source>
</evidence>
<keyword evidence="4" id="KW-1185">Reference proteome</keyword>